<organism evidence="1 2">
    <name type="scientific">Priestia iocasae</name>
    <dbReference type="NCBI Taxonomy" id="2291674"/>
    <lineage>
        <taxon>Bacteria</taxon>
        <taxon>Bacillati</taxon>
        <taxon>Bacillota</taxon>
        <taxon>Bacilli</taxon>
        <taxon>Bacillales</taxon>
        <taxon>Bacillaceae</taxon>
        <taxon>Priestia</taxon>
    </lineage>
</organism>
<dbReference type="EMBL" id="JAFBFC010000003">
    <property type="protein sequence ID" value="MBM7703250.1"/>
    <property type="molecule type" value="Genomic_DNA"/>
</dbReference>
<dbReference type="InterPro" id="IPR046126">
    <property type="entry name" value="DUF6123"/>
</dbReference>
<evidence type="ECO:0000313" key="1">
    <source>
        <dbReference type="EMBL" id="MBM7703250.1"/>
    </source>
</evidence>
<name>A0ABS2QV23_9BACI</name>
<protein>
    <submittedName>
        <fullName evidence="1">Uncharacterized protein</fullName>
    </submittedName>
</protein>
<keyword evidence="2" id="KW-1185">Reference proteome</keyword>
<gene>
    <name evidence="1" type="ORF">JOC83_002097</name>
</gene>
<dbReference type="Proteomes" id="UP000809829">
    <property type="component" value="Unassembled WGS sequence"/>
</dbReference>
<sequence>MRTVQTVEEYLLYLKDKGFYLREDAQGFIMFGQHYTEASDDMVMFAIEWTLKVQKEFDGSFFLSLLESIILNKIKTKKQAFLFLKEKGMIT</sequence>
<evidence type="ECO:0000313" key="2">
    <source>
        <dbReference type="Proteomes" id="UP000809829"/>
    </source>
</evidence>
<comment type="caution">
    <text evidence="1">The sequence shown here is derived from an EMBL/GenBank/DDBJ whole genome shotgun (WGS) entry which is preliminary data.</text>
</comment>
<accession>A0ABS2QV23</accession>
<reference evidence="1 2" key="1">
    <citation type="submission" date="2021-01" db="EMBL/GenBank/DDBJ databases">
        <title>Genomic Encyclopedia of Type Strains, Phase IV (KMG-IV): sequencing the most valuable type-strain genomes for metagenomic binning, comparative biology and taxonomic classification.</title>
        <authorList>
            <person name="Goeker M."/>
        </authorList>
    </citation>
    <scope>NUCLEOTIDE SEQUENCE [LARGE SCALE GENOMIC DNA]</scope>
    <source>
        <strain evidence="1 2">DSM 104297</strain>
    </source>
</reference>
<proteinExistence type="predicted"/>
<dbReference type="Pfam" id="PF19618">
    <property type="entry name" value="DUF6123"/>
    <property type="match status" value="1"/>
</dbReference>